<sequence length="316" mass="33331">MKAITVAKRGDGVESMTLTDIDYPPSLENDVVVRVHAAGFTRGELTWAGTWVDRAGRDRSPSVPGHEVAGVVAELGFGTTGLTVGQRVFGLTDWTRNGSLAEYVAVEARNLAPLPASVDFVTAAAVPISGLTAWQGLFDHGCLETGQTVLIHGAAGSVGSIAVQLARDAGARVVGTGRAQDRDFVMELGADAFVDLQSDDLEGIDPVDVVFDVIGGEVFERSLGVLRAGGRIVTMAEPPPRQPRIGQAIFFVVEPDRARLVYLGRRLQDGRLRPIVGAVRPLGEAAAAFEPGQRIRGRTIIAVTVADSNDSAADAR</sequence>
<dbReference type="SUPFAM" id="SSF50129">
    <property type="entry name" value="GroES-like"/>
    <property type="match status" value="1"/>
</dbReference>
<dbReference type="SUPFAM" id="SSF51735">
    <property type="entry name" value="NAD(P)-binding Rossmann-fold domains"/>
    <property type="match status" value="1"/>
</dbReference>
<dbReference type="AlphaFoldDB" id="A0A4Q7MC08"/>
<dbReference type="Gene3D" id="3.40.50.720">
    <property type="entry name" value="NAD(P)-binding Rossmann-like Domain"/>
    <property type="match status" value="1"/>
</dbReference>
<reference evidence="2 3" key="1">
    <citation type="submission" date="2019-02" db="EMBL/GenBank/DDBJ databases">
        <title>Genomic Encyclopedia of Type Strains, Phase IV (KMG-IV): sequencing the most valuable type-strain genomes for metagenomic binning, comparative biology and taxonomic classification.</title>
        <authorList>
            <person name="Goeker M."/>
        </authorList>
    </citation>
    <scope>NUCLEOTIDE SEQUENCE [LARGE SCALE GENOMIC DNA]</scope>
    <source>
        <strain evidence="2 3">DSM 43045</strain>
    </source>
</reference>
<dbReference type="InterPro" id="IPR013149">
    <property type="entry name" value="ADH-like_C"/>
</dbReference>
<name>A0A4Q7MC08_9MICO</name>
<dbReference type="OrthoDB" id="3175656at2"/>
<evidence type="ECO:0000313" key="2">
    <source>
        <dbReference type="EMBL" id="RZS64388.1"/>
    </source>
</evidence>
<proteinExistence type="predicted"/>
<dbReference type="GO" id="GO:0016491">
    <property type="term" value="F:oxidoreductase activity"/>
    <property type="evidence" value="ECO:0007669"/>
    <property type="project" value="InterPro"/>
</dbReference>
<dbReference type="PANTHER" id="PTHR11695:SF294">
    <property type="entry name" value="RETICULON-4-INTERACTING PROTEIN 1, MITOCHONDRIAL"/>
    <property type="match status" value="1"/>
</dbReference>
<dbReference type="InterPro" id="IPR020843">
    <property type="entry name" value="ER"/>
</dbReference>
<feature type="domain" description="Enoyl reductase (ER)" evidence="1">
    <location>
        <begin position="12"/>
        <end position="301"/>
    </location>
</feature>
<dbReference type="InterPro" id="IPR011032">
    <property type="entry name" value="GroES-like_sf"/>
</dbReference>
<dbReference type="InterPro" id="IPR036291">
    <property type="entry name" value="NAD(P)-bd_dom_sf"/>
</dbReference>
<gene>
    <name evidence="2" type="ORF">EV187_2774</name>
</gene>
<keyword evidence="3" id="KW-1185">Reference proteome</keyword>
<dbReference type="EMBL" id="SGWY01000003">
    <property type="protein sequence ID" value="RZS64388.1"/>
    <property type="molecule type" value="Genomic_DNA"/>
</dbReference>
<comment type="caution">
    <text evidence="2">The sequence shown here is derived from an EMBL/GenBank/DDBJ whole genome shotgun (WGS) entry which is preliminary data.</text>
</comment>
<dbReference type="Pfam" id="PF00107">
    <property type="entry name" value="ADH_zinc_N"/>
    <property type="match status" value="1"/>
</dbReference>
<dbReference type="CDD" id="cd05289">
    <property type="entry name" value="MDR_like_2"/>
    <property type="match status" value="1"/>
</dbReference>
<dbReference type="Pfam" id="PF08240">
    <property type="entry name" value="ADH_N"/>
    <property type="match status" value="1"/>
</dbReference>
<dbReference type="InterPro" id="IPR050700">
    <property type="entry name" value="YIM1/Zinc_Alcohol_DH_Fams"/>
</dbReference>
<evidence type="ECO:0000313" key="3">
    <source>
        <dbReference type="Proteomes" id="UP000293289"/>
    </source>
</evidence>
<organism evidence="2 3">
    <name type="scientific">Agromyces ramosus</name>
    <dbReference type="NCBI Taxonomy" id="33879"/>
    <lineage>
        <taxon>Bacteria</taxon>
        <taxon>Bacillati</taxon>
        <taxon>Actinomycetota</taxon>
        <taxon>Actinomycetes</taxon>
        <taxon>Micrococcales</taxon>
        <taxon>Microbacteriaceae</taxon>
        <taxon>Agromyces</taxon>
    </lineage>
</organism>
<dbReference type="Gene3D" id="3.90.180.10">
    <property type="entry name" value="Medium-chain alcohol dehydrogenases, catalytic domain"/>
    <property type="match status" value="1"/>
</dbReference>
<evidence type="ECO:0000259" key="1">
    <source>
        <dbReference type="SMART" id="SM00829"/>
    </source>
</evidence>
<dbReference type="Proteomes" id="UP000293289">
    <property type="component" value="Unassembled WGS sequence"/>
</dbReference>
<dbReference type="PANTHER" id="PTHR11695">
    <property type="entry name" value="ALCOHOL DEHYDROGENASE RELATED"/>
    <property type="match status" value="1"/>
</dbReference>
<accession>A0A4Q7MC08</accession>
<protein>
    <submittedName>
        <fullName evidence="2">NADPH:quinone reductase-like Zn-dependent oxidoreductase</fullName>
    </submittedName>
</protein>
<dbReference type="InterPro" id="IPR013154">
    <property type="entry name" value="ADH-like_N"/>
</dbReference>
<dbReference type="SMART" id="SM00829">
    <property type="entry name" value="PKS_ER"/>
    <property type="match status" value="1"/>
</dbReference>